<dbReference type="Proteomes" id="UP000199392">
    <property type="component" value="Unassembled WGS sequence"/>
</dbReference>
<dbReference type="STRING" id="311180.SAMN04488050_104232"/>
<feature type="domain" description="Glycosyltransferase subfamily 4-like N-terminal" evidence="2">
    <location>
        <begin position="14"/>
        <end position="169"/>
    </location>
</feature>
<sequence>MSKRILYVIDSLKIGGAEMLLLGLLDAVRARGGEAHVAYFTPGPLEARVAERGVGMTRLSTKGLRDPRALTRCLRLIRDWRPDILHSHLVKSDLVGQMAARLSGVPRIITLHNTDPWREKKAMSLIYRAATAGADACIGVSERVTDHVARTGGFRRSAMETIVNGIDLDHFDRDRTEPLDLAAYGVHPGAKVVAVVGSLTPQKDHETFLRCAATLAQRVPGAVFLVVGEGDLAPQIEAQARALGLGPERLILTGAISRMRGLLAAIDVLAISSAWEGLPMVLLEGMAMQCAIASTAVGGIPDVLEDGISGRLVPPGDPEALAQAVAQLLADPGAAARLGEAARGTVAARFSAEVMRQRIFALYDTKQGPRPGARHRPGEPRLDSPN</sequence>
<protein>
    <submittedName>
        <fullName evidence="3">Glycosyltransferase involved in cell wall bisynthesis</fullName>
    </submittedName>
</protein>
<keyword evidence="4" id="KW-1185">Reference proteome</keyword>
<dbReference type="AlphaFoldDB" id="A0A1I6SAQ1"/>
<evidence type="ECO:0000259" key="2">
    <source>
        <dbReference type="Pfam" id="PF13439"/>
    </source>
</evidence>
<reference evidence="4" key="1">
    <citation type="submission" date="2016-10" db="EMBL/GenBank/DDBJ databases">
        <authorList>
            <person name="Varghese N."/>
            <person name="Submissions S."/>
        </authorList>
    </citation>
    <scope>NUCLEOTIDE SEQUENCE [LARGE SCALE GENOMIC DNA]</scope>
    <source>
        <strain evidence="4">DSM 26894</strain>
    </source>
</reference>
<dbReference type="RefSeq" id="WP_092423716.1">
    <property type="nucleotide sequence ID" value="NZ_FNCL01000004.1"/>
</dbReference>
<proteinExistence type="predicted"/>
<evidence type="ECO:0000256" key="1">
    <source>
        <dbReference type="SAM" id="MobiDB-lite"/>
    </source>
</evidence>
<dbReference type="SUPFAM" id="SSF53756">
    <property type="entry name" value="UDP-Glycosyltransferase/glycogen phosphorylase"/>
    <property type="match status" value="1"/>
</dbReference>
<accession>A0A1I6SAQ1</accession>
<dbReference type="Pfam" id="PF13439">
    <property type="entry name" value="Glyco_transf_4"/>
    <property type="match status" value="1"/>
</dbReference>
<organism evidence="3 4">
    <name type="scientific">Alloyangia pacifica</name>
    <dbReference type="NCBI Taxonomy" id="311180"/>
    <lineage>
        <taxon>Bacteria</taxon>
        <taxon>Pseudomonadati</taxon>
        <taxon>Pseudomonadota</taxon>
        <taxon>Alphaproteobacteria</taxon>
        <taxon>Rhodobacterales</taxon>
        <taxon>Roseobacteraceae</taxon>
        <taxon>Alloyangia</taxon>
    </lineage>
</organism>
<dbReference type="InterPro" id="IPR028098">
    <property type="entry name" value="Glyco_trans_4-like_N"/>
</dbReference>
<gene>
    <name evidence="3" type="ORF">SAMN04488050_104232</name>
</gene>
<dbReference type="PANTHER" id="PTHR12526:SF630">
    <property type="entry name" value="GLYCOSYLTRANSFERASE"/>
    <property type="match status" value="1"/>
</dbReference>
<dbReference type="GO" id="GO:0016757">
    <property type="term" value="F:glycosyltransferase activity"/>
    <property type="evidence" value="ECO:0007669"/>
    <property type="project" value="UniProtKB-ARBA"/>
</dbReference>
<dbReference type="PANTHER" id="PTHR12526">
    <property type="entry name" value="GLYCOSYLTRANSFERASE"/>
    <property type="match status" value="1"/>
</dbReference>
<feature type="region of interest" description="Disordered" evidence="1">
    <location>
        <begin position="366"/>
        <end position="386"/>
    </location>
</feature>
<dbReference type="Gene3D" id="3.40.50.2000">
    <property type="entry name" value="Glycogen Phosphorylase B"/>
    <property type="match status" value="2"/>
</dbReference>
<evidence type="ECO:0000313" key="3">
    <source>
        <dbReference type="EMBL" id="SFS73997.1"/>
    </source>
</evidence>
<dbReference type="Pfam" id="PF13692">
    <property type="entry name" value="Glyco_trans_1_4"/>
    <property type="match status" value="1"/>
</dbReference>
<name>A0A1I6SAQ1_9RHOB</name>
<feature type="compositionally biased region" description="Basic and acidic residues" evidence="1">
    <location>
        <begin position="376"/>
        <end position="386"/>
    </location>
</feature>
<dbReference type="EMBL" id="FOZW01000004">
    <property type="protein sequence ID" value="SFS73997.1"/>
    <property type="molecule type" value="Genomic_DNA"/>
</dbReference>
<keyword evidence="3" id="KW-0808">Transferase</keyword>
<evidence type="ECO:0000313" key="4">
    <source>
        <dbReference type="Proteomes" id="UP000199392"/>
    </source>
</evidence>
<dbReference type="OrthoDB" id="9790710at2"/>